<protein>
    <submittedName>
        <fullName evidence="1">Uncharacterized protein</fullName>
    </submittedName>
</protein>
<proteinExistence type="predicted"/>
<sequence length="307" mass="36390">MDIDIVYYASVKHFAYALFLSYCGDIEAYKFILYYLDYKERLTLVRAGRTLLKIDDIYGKVFNCYFKKLKEDKVLHSKRDFAKSLLVKSFHFCPSPSFYNFLLVCLFMCHLLLSQPQCLSLLRVVTKCLVMVFKRRYVNFFKANGGLTGMRKYFDQIKNEDLRSFVSSHANSEEVGILIPTFEDVLNIVKHLDEVDFRNFDIGAADLEFFYLYYYPDEKPHISTYKLKLSSLPPETDVEDENRKIEHLIYRFDIRSEERANRARKRCSYCGEKCFKYLMCQVSFRLKVIRYLSEKKILNEANSRGNL</sequence>
<dbReference type="EMBL" id="BPLQ01000647">
    <property type="protein sequence ID" value="GIX73803.1"/>
    <property type="molecule type" value="Genomic_DNA"/>
</dbReference>
<gene>
    <name evidence="1" type="ORF">CDAR_106781</name>
</gene>
<accession>A0AAV4MPT2</accession>
<comment type="caution">
    <text evidence="1">The sequence shown here is derived from an EMBL/GenBank/DDBJ whole genome shotgun (WGS) entry which is preliminary data.</text>
</comment>
<organism evidence="1 2">
    <name type="scientific">Caerostris darwini</name>
    <dbReference type="NCBI Taxonomy" id="1538125"/>
    <lineage>
        <taxon>Eukaryota</taxon>
        <taxon>Metazoa</taxon>
        <taxon>Ecdysozoa</taxon>
        <taxon>Arthropoda</taxon>
        <taxon>Chelicerata</taxon>
        <taxon>Arachnida</taxon>
        <taxon>Araneae</taxon>
        <taxon>Araneomorphae</taxon>
        <taxon>Entelegynae</taxon>
        <taxon>Araneoidea</taxon>
        <taxon>Araneidae</taxon>
        <taxon>Caerostris</taxon>
    </lineage>
</organism>
<dbReference type="Proteomes" id="UP001054837">
    <property type="component" value="Unassembled WGS sequence"/>
</dbReference>
<name>A0AAV4MPT2_9ARAC</name>
<evidence type="ECO:0000313" key="2">
    <source>
        <dbReference type="Proteomes" id="UP001054837"/>
    </source>
</evidence>
<keyword evidence="2" id="KW-1185">Reference proteome</keyword>
<evidence type="ECO:0000313" key="1">
    <source>
        <dbReference type="EMBL" id="GIX73803.1"/>
    </source>
</evidence>
<reference evidence="1 2" key="1">
    <citation type="submission" date="2021-06" db="EMBL/GenBank/DDBJ databases">
        <title>Caerostris darwini draft genome.</title>
        <authorList>
            <person name="Kono N."/>
            <person name="Arakawa K."/>
        </authorList>
    </citation>
    <scope>NUCLEOTIDE SEQUENCE [LARGE SCALE GENOMIC DNA]</scope>
</reference>
<dbReference type="AlphaFoldDB" id="A0AAV4MPT2"/>